<accession>A0ABW5HX11</accession>
<proteinExistence type="predicted"/>
<protein>
    <submittedName>
        <fullName evidence="1">Uncharacterized protein</fullName>
    </submittedName>
</protein>
<gene>
    <name evidence="1" type="ORF">ACFSUT_14730</name>
</gene>
<dbReference type="InterPro" id="IPR038020">
    <property type="entry name" value="MbtH-like_sf"/>
</dbReference>
<dbReference type="Proteomes" id="UP001597542">
    <property type="component" value="Unassembled WGS sequence"/>
</dbReference>
<organism evidence="1 2">
    <name type="scientific">Amycolatopsis albidoflavus</name>
    <dbReference type="NCBI Taxonomy" id="102226"/>
    <lineage>
        <taxon>Bacteria</taxon>
        <taxon>Bacillati</taxon>
        <taxon>Actinomycetota</taxon>
        <taxon>Actinomycetes</taxon>
        <taxon>Pseudonocardiales</taxon>
        <taxon>Pseudonocardiaceae</taxon>
        <taxon>Amycolatopsis</taxon>
    </lineage>
</organism>
<dbReference type="EMBL" id="JBHUKQ010000010">
    <property type="protein sequence ID" value="MFD2481536.1"/>
    <property type="molecule type" value="Genomic_DNA"/>
</dbReference>
<evidence type="ECO:0000313" key="2">
    <source>
        <dbReference type="Proteomes" id="UP001597542"/>
    </source>
</evidence>
<evidence type="ECO:0000313" key="1">
    <source>
        <dbReference type="EMBL" id="MFD2481536.1"/>
    </source>
</evidence>
<keyword evidence="2" id="KW-1185">Reference proteome</keyword>
<dbReference type="SUPFAM" id="SSF160582">
    <property type="entry name" value="MbtH-like"/>
    <property type="match status" value="1"/>
</dbReference>
<sequence>MSNLFEGKDGMYRMLVNDENQHILRRYFVDAPRGGRWCAGRRRARARRMRGEQPDRFVGGFTGRAGGRSVAVLSAVQVGHHGGNSAIAVSGGLQAEFSEDAVGVLVGRFLGDEQKGGDGAMGWTLDFQCQNLQFAGWTVESAPREP</sequence>
<name>A0ABW5HX11_9PSEU</name>
<reference evidence="2" key="1">
    <citation type="journal article" date="2019" name="Int. J. Syst. Evol. Microbiol.">
        <title>The Global Catalogue of Microorganisms (GCM) 10K type strain sequencing project: providing services to taxonomists for standard genome sequencing and annotation.</title>
        <authorList>
            <consortium name="The Broad Institute Genomics Platform"/>
            <consortium name="The Broad Institute Genome Sequencing Center for Infectious Disease"/>
            <person name="Wu L."/>
            <person name="Ma J."/>
        </authorList>
    </citation>
    <scope>NUCLEOTIDE SEQUENCE [LARGE SCALE GENOMIC DNA]</scope>
    <source>
        <strain evidence="2">CGMCC 4.7638</strain>
    </source>
</reference>
<dbReference type="RefSeq" id="WP_344273544.1">
    <property type="nucleotide sequence ID" value="NZ_BAAAHV010000011.1"/>
</dbReference>
<comment type="caution">
    <text evidence="1">The sequence shown here is derived from an EMBL/GenBank/DDBJ whole genome shotgun (WGS) entry which is preliminary data.</text>
</comment>